<proteinExistence type="predicted"/>
<organism evidence="1">
    <name type="scientific">Magallana gigas</name>
    <name type="common">Pacific oyster</name>
    <name type="synonym">Crassostrea gigas</name>
    <dbReference type="NCBI Taxonomy" id="29159"/>
    <lineage>
        <taxon>Eukaryota</taxon>
        <taxon>Metazoa</taxon>
        <taxon>Spiralia</taxon>
        <taxon>Lophotrochozoa</taxon>
        <taxon>Mollusca</taxon>
        <taxon>Bivalvia</taxon>
        <taxon>Autobranchia</taxon>
        <taxon>Pteriomorphia</taxon>
        <taxon>Ostreida</taxon>
        <taxon>Ostreoidea</taxon>
        <taxon>Ostreidae</taxon>
        <taxon>Magallana</taxon>
    </lineage>
</organism>
<sequence>MNQIAEIEFWHRELANGQDDQCELSHSVRENVPEDTEEVHVTFTLDETVLEIVLGSSVILKEHALLLSLKVPDMRQKLQQGDYKKSEKSRP</sequence>
<reference evidence="1" key="1">
    <citation type="journal article" date="2012" name="Nature">
        <title>The oyster genome reveals stress adaptation and complexity of shell formation.</title>
        <authorList>
            <person name="Zhang G."/>
            <person name="Fang X."/>
            <person name="Guo X."/>
            <person name="Li L."/>
            <person name="Luo R."/>
            <person name="Xu F."/>
            <person name="Yang P."/>
            <person name="Zhang L."/>
            <person name="Wang X."/>
            <person name="Qi H."/>
            <person name="Xiong Z."/>
            <person name="Que H."/>
            <person name="Xie Y."/>
            <person name="Holland P.W."/>
            <person name="Paps J."/>
            <person name="Zhu Y."/>
            <person name="Wu F."/>
            <person name="Chen Y."/>
            <person name="Wang J."/>
            <person name="Peng C."/>
            <person name="Meng J."/>
            <person name="Yang L."/>
            <person name="Liu J."/>
            <person name="Wen B."/>
            <person name="Zhang N."/>
            <person name="Huang Z."/>
            <person name="Zhu Q."/>
            <person name="Feng Y."/>
            <person name="Mount A."/>
            <person name="Hedgecock D."/>
            <person name="Xu Z."/>
            <person name="Liu Y."/>
            <person name="Domazet-Loso T."/>
            <person name="Du Y."/>
            <person name="Sun X."/>
            <person name="Zhang S."/>
            <person name="Liu B."/>
            <person name="Cheng P."/>
            <person name="Jiang X."/>
            <person name="Li J."/>
            <person name="Fan D."/>
            <person name="Wang W."/>
            <person name="Fu W."/>
            <person name="Wang T."/>
            <person name="Wang B."/>
            <person name="Zhang J."/>
            <person name="Peng Z."/>
            <person name="Li Y."/>
            <person name="Li N."/>
            <person name="Wang J."/>
            <person name="Chen M."/>
            <person name="He Y."/>
            <person name="Tan F."/>
            <person name="Song X."/>
            <person name="Zheng Q."/>
            <person name="Huang R."/>
            <person name="Yang H."/>
            <person name="Du X."/>
            <person name="Chen L."/>
            <person name="Yang M."/>
            <person name="Gaffney P.M."/>
            <person name="Wang S."/>
            <person name="Luo L."/>
            <person name="She Z."/>
            <person name="Ming Y."/>
            <person name="Huang W."/>
            <person name="Zhang S."/>
            <person name="Huang B."/>
            <person name="Zhang Y."/>
            <person name="Qu T."/>
            <person name="Ni P."/>
            <person name="Miao G."/>
            <person name="Wang J."/>
            <person name="Wang Q."/>
            <person name="Steinberg C.E."/>
            <person name="Wang H."/>
            <person name="Li N."/>
            <person name="Qian L."/>
            <person name="Zhang G."/>
            <person name="Li Y."/>
            <person name="Yang H."/>
            <person name="Liu X."/>
            <person name="Wang J."/>
            <person name="Yin Y."/>
            <person name="Wang J."/>
        </authorList>
    </citation>
    <scope>NUCLEOTIDE SEQUENCE [LARGE SCALE GENOMIC DNA]</scope>
    <source>
        <strain evidence="1">05x7-T-G4-1.051#20</strain>
    </source>
</reference>
<gene>
    <name evidence="1" type="ORF">CGI_10023283</name>
</gene>
<dbReference type="AlphaFoldDB" id="K1QIY4"/>
<accession>K1QIY4</accession>
<dbReference type="HOGENOM" id="CLU_2429207_0_0_1"/>
<dbReference type="InParanoid" id="K1QIY4"/>
<dbReference type="EMBL" id="JH817877">
    <property type="protein sequence ID" value="EKC33748.1"/>
    <property type="molecule type" value="Genomic_DNA"/>
</dbReference>
<evidence type="ECO:0000313" key="1">
    <source>
        <dbReference type="EMBL" id="EKC33748.1"/>
    </source>
</evidence>
<name>K1QIY4_MAGGI</name>
<protein>
    <submittedName>
        <fullName evidence="1">Uncharacterized protein</fullName>
    </submittedName>
</protein>